<dbReference type="InterPro" id="IPR036156">
    <property type="entry name" value="Beta-gal/glucu_dom_sf"/>
</dbReference>
<gene>
    <name evidence="4" type="ORF">NGM29_17270</name>
</gene>
<dbReference type="Proteomes" id="UP001056855">
    <property type="component" value="Chromosome"/>
</dbReference>
<protein>
    <submittedName>
        <fullName evidence="4">Glycoside hydrolase family 2</fullName>
    </submittedName>
</protein>
<dbReference type="PANTHER" id="PTHR43730:SF1">
    <property type="entry name" value="BETA-MANNOSIDASE"/>
    <property type="match status" value="1"/>
</dbReference>
<dbReference type="InterPro" id="IPR017853">
    <property type="entry name" value="GH"/>
</dbReference>
<dbReference type="GO" id="GO:0006516">
    <property type="term" value="P:glycoprotein catabolic process"/>
    <property type="evidence" value="ECO:0007669"/>
    <property type="project" value="TreeGrafter"/>
</dbReference>
<evidence type="ECO:0000259" key="3">
    <source>
        <dbReference type="Pfam" id="PF00703"/>
    </source>
</evidence>
<feature type="domain" description="Glycoside hydrolase family 2 immunoglobulin-like beta-sandwich" evidence="3">
    <location>
        <begin position="148"/>
        <end position="254"/>
    </location>
</feature>
<dbReference type="GO" id="GO:0005975">
    <property type="term" value="P:carbohydrate metabolic process"/>
    <property type="evidence" value="ECO:0007669"/>
    <property type="project" value="InterPro"/>
</dbReference>
<evidence type="ECO:0000313" key="5">
    <source>
        <dbReference type="Proteomes" id="UP001056855"/>
    </source>
</evidence>
<keyword evidence="1" id="KW-0326">Glycosidase</keyword>
<dbReference type="InterPro" id="IPR013783">
    <property type="entry name" value="Ig-like_fold"/>
</dbReference>
<evidence type="ECO:0000313" key="4">
    <source>
        <dbReference type="EMBL" id="UTF53496.1"/>
    </source>
</evidence>
<dbReference type="KEGG" id="sawl:NGM29_17270"/>
<dbReference type="SUPFAM" id="SSF49303">
    <property type="entry name" value="beta-Galactosidase/glucuronidase domain"/>
    <property type="match status" value="1"/>
</dbReference>
<dbReference type="EMBL" id="CP100355">
    <property type="protein sequence ID" value="UTF53496.1"/>
    <property type="molecule type" value="Genomic_DNA"/>
</dbReference>
<dbReference type="Gene3D" id="2.60.40.10">
    <property type="entry name" value="Immunoglobulins"/>
    <property type="match status" value="1"/>
</dbReference>
<proteinExistence type="predicted"/>
<dbReference type="InterPro" id="IPR006102">
    <property type="entry name" value="Ig-like_GH2"/>
</dbReference>
<accession>A0A9E7N9U8</accession>
<name>A0A9E7N9U8_9EURY</name>
<evidence type="ECO:0000256" key="1">
    <source>
        <dbReference type="ARBA" id="ARBA00023295"/>
    </source>
</evidence>
<dbReference type="PANTHER" id="PTHR43730">
    <property type="entry name" value="BETA-MANNOSIDASE"/>
    <property type="match status" value="1"/>
</dbReference>
<dbReference type="GeneID" id="73291834"/>
<dbReference type="GO" id="GO:0004567">
    <property type="term" value="F:beta-mannosidase activity"/>
    <property type="evidence" value="ECO:0007669"/>
    <property type="project" value="TreeGrafter"/>
</dbReference>
<dbReference type="Gene3D" id="3.20.20.80">
    <property type="entry name" value="Glycosidases"/>
    <property type="match status" value="1"/>
</dbReference>
<dbReference type="AlphaFoldDB" id="A0A9E7N9U8"/>
<dbReference type="RefSeq" id="WP_254158018.1">
    <property type="nucleotide sequence ID" value="NZ_CP100355.1"/>
</dbReference>
<organism evidence="4 5">
    <name type="scientific">Natronosalvus rutilus</name>
    <dbReference type="NCBI Taxonomy" id="2953753"/>
    <lineage>
        <taxon>Archaea</taxon>
        <taxon>Methanobacteriati</taxon>
        <taxon>Methanobacteriota</taxon>
        <taxon>Stenosarchaea group</taxon>
        <taxon>Halobacteria</taxon>
        <taxon>Halobacteriales</taxon>
        <taxon>Natrialbaceae</taxon>
        <taxon>Natronosalvus</taxon>
    </lineage>
</organism>
<sequence length="628" mass="67553">MAGKWMAGVVESRSDDGPPTVDRWTPVSVPGRPGGFAEAARSADERLAYRTTIADPRTTPDDRTLLALHGASGLESIRIDGIDREIDPGAPYFVPTRLEFEPESETELHLEFATARTAGGVYNTDEVPPELGLPGIWWGAAVQVRPQTFIDELSVTPRLEGETAHIDVELVVDVGEKPLDDSITLSLRPEGFRGGGTMDRVRVDGDPGERVAVSKTLEVRDPSLWWPRGYGDQHRYTVRAKLDEDATERTVGLRTVERTDDELLVNDRPIRARGVARLPGGDPLEDVQRAVDCNANLVRARGHVPRPEFYDACDEAGVLVWQDLPITGADPEFEVDRATELAEVLLEHYGSHPSLGLVGVRNEPIDPFADPLGSGWRARPAFRWRAWRAGVDERGAFEVADSIPDSVATVPLTGAPGLDATATTLYPGWRYLEATDVEWLLDRYPSLGRFVGAFGSASLTDDVDPAAVTGVDATLLERRAASPEDSLAEQSRTMRTVAEALRRHESSLLVASSLRDSAPGGGTGVLTVDGEPKPAFEALASAYEPVQAVLDAVPVGGGEAGVTVVNDGPELLETTVSWRAGERSGETSVTVNATGCASAGTVDVSPDADAVVLLLELPNRTVENRYGL</sequence>
<dbReference type="SUPFAM" id="SSF51445">
    <property type="entry name" value="(Trans)glycosidases"/>
    <property type="match status" value="1"/>
</dbReference>
<keyword evidence="5" id="KW-1185">Reference proteome</keyword>
<keyword evidence="4" id="KW-0378">Hydrolase</keyword>
<reference evidence="4" key="1">
    <citation type="submission" date="2022-06" db="EMBL/GenBank/DDBJ databases">
        <title>Diverse halophilic archaea isolated from saline environments.</title>
        <authorList>
            <person name="Cui H.-L."/>
        </authorList>
    </citation>
    <scope>NUCLEOTIDE SEQUENCE</scope>
    <source>
        <strain evidence="4">WLHS1</strain>
    </source>
</reference>
<evidence type="ECO:0000256" key="2">
    <source>
        <dbReference type="SAM" id="MobiDB-lite"/>
    </source>
</evidence>
<dbReference type="Pfam" id="PF00703">
    <property type="entry name" value="Glyco_hydro_2"/>
    <property type="match status" value="1"/>
</dbReference>
<feature type="region of interest" description="Disordered" evidence="2">
    <location>
        <begin position="1"/>
        <end position="33"/>
    </location>
</feature>
<dbReference type="InterPro" id="IPR050887">
    <property type="entry name" value="Beta-mannosidase_GH2"/>
</dbReference>